<feature type="compositionally biased region" description="Pro residues" evidence="1">
    <location>
        <begin position="472"/>
        <end position="491"/>
    </location>
</feature>
<proteinExistence type="predicted"/>
<feature type="compositionally biased region" description="Basic and acidic residues" evidence="1">
    <location>
        <begin position="602"/>
        <end position="611"/>
    </location>
</feature>
<feature type="compositionally biased region" description="Pro residues" evidence="1">
    <location>
        <begin position="184"/>
        <end position="213"/>
    </location>
</feature>
<dbReference type="PRINTS" id="PR01217">
    <property type="entry name" value="PRICHEXTENSN"/>
</dbReference>
<feature type="region of interest" description="Disordered" evidence="1">
    <location>
        <begin position="422"/>
        <end position="611"/>
    </location>
</feature>
<evidence type="ECO:0000256" key="1">
    <source>
        <dbReference type="SAM" id="MobiDB-lite"/>
    </source>
</evidence>
<name>A0AA40DS63_9PEZI</name>
<feature type="compositionally biased region" description="Low complexity" evidence="1">
    <location>
        <begin position="214"/>
        <end position="225"/>
    </location>
</feature>
<feature type="region of interest" description="Disordered" evidence="1">
    <location>
        <begin position="1"/>
        <end position="361"/>
    </location>
</feature>
<feature type="compositionally biased region" description="Basic and acidic residues" evidence="1">
    <location>
        <begin position="150"/>
        <end position="159"/>
    </location>
</feature>
<organism evidence="2 3">
    <name type="scientific">Lasiosphaeris hirsuta</name>
    <dbReference type="NCBI Taxonomy" id="260670"/>
    <lineage>
        <taxon>Eukaryota</taxon>
        <taxon>Fungi</taxon>
        <taxon>Dikarya</taxon>
        <taxon>Ascomycota</taxon>
        <taxon>Pezizomycotina</taxon>
        <taxon>Sordariomycetes</taxon>
        <taxon>Sordariomycetidae</taxon>
        <taxon>Sordariales</taxon>
        <taxon>Lasiosphaeriaceae</taxon>
        <taxon>Lasiosphaeris</taxon>
    </lineage>
</organism>
<comment type="caution">
    <text evidence="2">The sequence shown here is derived from an EMBL/GenBank/DDBJ whole genome shotgun (WGS) entry which is preliminary data.</text>
</comment>
<reference evidence="2" key="1">
    <citation type="submission" date="2023-06" db="EMBL/GenBank/DDBJ databases">
        <title>Genome-scale phylogeny and comparative genomics of the fungal order Sordariales.</title>
        <authorList>
            <consortium name="Lawrence Berkeley National Laboratory"/>
            <person name="Hensen N."/>
            <person name="Bonometti L."/>
            <person name="Westerberg I."/>
            <person name="Brannstrom I.O."/>
            <person name="Guillou S."/>
            <person name="Cros-Aarteil S."/>
            <person name="Calhoun S."/>
            <person name="Haridas S."/>
            <person name="Kuo A."/>
            <person name="Mondo S."/>
            <person name="Pangilinan J."/>
            <person name="Riley R."/>
            <person name="Labutti K."/>
            <person name="Andreopoulos B."/>
            <person name="Lipzen A."/>
            <person name="Chen C."/>
            <person name="Yanf M."/>
            <person name="Daum C."/>
            <person name="Ng V."/>
            <person name="Clum A."/>
            <person name="Steindorff A."/>
            <person name="Ohm R."/>
            <person name="Martin F."/>
            <person name="Silar P."/>
            <person name="Natvig D."/>
            <person name="Lalanne C."/>
            <person name="Gautier V."/>
            <person name="Ament-Velasquez S.L."/>
            <person name="Kruys A."/>
            <person name="Hutchinson M.I."/>
            <person name="Powell A.J."/>
            <person name="Barry K."/>
            <person name="Miller A.N."/>
            <person name="Grigoriev I.V."/>
            <person name="Debuchy R."/>
            <person name="Gladieux P."/>
            <person name="Thoren M.H."/>
            <person name="Johannesson H."/>
        </authorList>
    </citation>
    <scope>NUCLEOTIDE SEQUENCE</scope>
    <source>
        <strain evidence="2">SMH4607-1</strain>
    </source>
</reference>
<protein>
    <submittedName>
        <fullName evidence="2">Uncharacterized protein</fullName>
    </submittedName>
</protein>
<feature type="compositionally biased region" description="Low complexity" evidence="1">
    <location>
        <begin position="23"/>
        <end position="32"/>
    </location>
</feature>
<feature type="compositionally biased region" description="Pro residues" evidence="1">
    <location>
        <begin position="73"/>
        <end position="83"/>
    </location>
</feature>
<evidence type="ECO:0000313" key="3">
    <source>
        <dbReference type="Proteomes" id="UP001172102"/>
    </source>
</evidence>
<feature type="compositionally biased region" description="Low complexity" evidence="1">
    <location>
        <begin position="425"/>
        <end position="437"/>
    </location>
</feature>
<sequence length="611" mass="65272">MQALLSSPNPAAEANSLQAAKTPAVEELPLELPAEEAPPRPKRNVDRPQKLPEQPKQTGPPKPAKQTRQTKPPKLPVQPPPADVPWSPQLAAAPSTPFGRPRQHVQPFQGDVPSSPPQVAAPSPQGDVHLPVEQAAVPPPSHNVNGLMQKTDDLPREQRSTSPEPDIHVSFLLRPPASALPHSPNLPPPPPPPPPPPTSPAPPPPPYPPPPLQEPISLLPPGLAVAPPPLRRKTSLPWNTPRQAPPPQFEAPLALPSGQAASSASQPESTPSAQQAHPSLPPRPPPHWSHNSGGQNAMASRPQHTPHRSVGHVAYAHQMGYQHPSPAGRSPSLPDWNPSMNVMQNSPQQHQQQPSYPVQPYGPQFPAQNMAVRSPAPGNQATYLQPSPGQIYQTLACQSMYSQMRFAPQHQYMVSQPPQFAAAHSPSTSFPSPNFSPLTVPSSQPRVAIYSSPQLQSAPGSSPLSHTMLPPQAMPSPQPQLWPSQPYPYPTMVPALPSQAILSPQLQRTTPSTPSHMAVSSEAISGRPQFPTSHSPSAQALASIPPSQASLTPTRPPRLTRARRAAATRESKNGGSASDGGGLQTQSQSQPQKSKVRWSAGLKEKVGRRDN</sequence>
<feature type="compositionally biased region" description="Low complexity" evidence="1">
    <location>
        <begin position="344"/>
        <end position="361"/>
    </location>
</feature>
<feature type="compositionally biased region" description="Polar residues" evidence="1">
    <location>
        <begin position="439"/>
        <end position="465"/>
    </location>
</feature>
<dbReference type="Proteomes" id="UP001172102">
    <property type="component" value="Unassembled WGS sequence"/>
</dbReference>
<gene>
    <name evidence="2" type="ORF">B0H67DRAFT_290381</name>
</gene>
<accession>A0AA40DS63</accession>
<feature type="compositionally biased region" description="Polar residues" evidence="1">
    <location>
        <begin position="500"/>
        <end position="515"/>
    </location>
</feature>
<evidence type="ECO:0000313" key="2">
    <source>
        <dbReference type="EMBL" id="KAK0711456.1"/>
    </source>
</evidence>
<feature type="compositionally biased region" description="Low complexity" evidence="1">
    <location>
        <begin position="251"/>
        <end position="278"/>
    </location>
</feature>
<keyword evidence="3" id="KW-1185">Reference proteome</keyword>
<feature type="compositionally biased region" description="Polar residues" evidence="1">
    <location>
        <begin position="1"/>
        <end position="19"/>
    </location>
</feature>
<dbReference type="EMBL" id="JAUKUA010000005">
    <property type="protein sequence ID" value="KAK0711456.1"/>
    <property type="molecule type" value="Genomic_DNA"/>
</dbReference>
<feature type="compositionally biased region" description="Polar residues" evidence="1">
    <location>
        <begin position="530"/>
        <end position="550"/>
    </location>
</feature>
<feature type="compositionally biased region" description="Low complexity" evidence="1">
    <location>
        <begin position="584"/>
        <end position="593"/>
    </location>
</feature>
<feature type="compositionally biased region" description="Basic and acidic residues" evidence="1">
    <location>
        <begin position="37"/>
        <end position="50"/>
    </location>
</feature>
<dbReference type="AlphaFoldDB" id="A0AA40DS63"/>